<name>A0ABX9VVS0_AGGAP</name>
<dbReference type="RefSeq" id="WP_050693789.1">
    <property type="nucleotide sequence ID" value="NZ_CP012067.1"/>
</dbReference>
<keyword evidence="1" id="KW-0732">Signal</keyword>
<dbReference type="Gene3D" id="3.30.1380.10">
    <property type="match status" value="1"/>
</dbReference>
<accession>A0ABX9VVS0</accession>
<dbReference type="InterPro" id="IPR039561">
    <property type="entry name" value="Peptidase_M15C"/>
</dbReference>
<dbReference type="EMBL" id="QMGS01000057">
    <property type="protein sequence ID" value="RMW86051.1"/>
    <property type="molecule type" value="Genomic_DNA"/>
</dbReference>
<feature type="chain" id="PRO_5046406084" evidence="1">
    <location>
        <begin position="30"/>
        <end position="266"/>
    </location>
</feature>
<dbReference type="SUPFAM" id="SSF55166">
    <property type="entry name" value="Hedgehog/DD-peptidase"/>
    <property type="match status" value="1"/>
</dbReference>
<dbReference type="Pfam" id="PF13539">
    <property type="entry name" value="Peptidase_M15_4"/>
    <property type="match status" value="1"/>
</dbReference>
<keyword evidence="4" id="KW-1185">Reference proteome</keyword>
<dbReference type="InterPro" id="IPR009045">
    <property type="entry name" value="Zn_M74/Hedgehog-like"/>
</dbReference>
<feature type="signal peptide" evidence="1">
    <location>
        <begin position="1"/>
        <end position="29"/>
    </location>
</feature>
<feature type="domain" description="Peptidase M15C" evidence="2">
    <location>
        <begin position="179"/>
        <end position="255"/>
    </location>
</feature>
<comment type="caution">
    <text evidence="3">The sequence shown here is derived from an EMBL/GenBank/DDBJ whole genome shotgun (WGS) entry which is preliminary data.</text>
</comment>
<gene>
    <name evidence="3" type="ORF">DOL88_05400</name>
</gene>
<protein>
    <submittedName>
        <fullName evidence="3">M15 family peptidase</fullName>
    </submittedName>
</protein>
<reference evidence="3 4" key="1">
    <citation type="journal article" date="2019" name="J. Oral Microbiol.">
        <title>Role of OmpA1 and OmpA2 in Aggregatibacter actinomycetemcomitans and Aggregatibacter aphrophilus serum resistance.</title>
        <authorList>
            <person name="Lindholm M."/>
            <person name="Min Aung K."/>
            <person name="Nyunt Wai S."/>
            <person name="Oscarsson J."/>
        </authorList>
    </citation>
    <scope>NUCLEOTIDE SEQUENCE [LARGE SCALE GENOMIC DNA]</scope>
    <source>
        <strain evidence="3 4">HK83</strain>
    </source>
</reference>
<sequence length="266" mass="30026">MKAFLIFTSTMKKLFFTSILTCIISFAHAVTPEQAGLCYQSAYPNSVQYQTGELIVNRQKLPLKAFDGDFNAKLTHGELLDQLAQPYPLDFPIPEQNADPGRIRNDAFFAAMYGETETAVRQHLVSIRWAPSGKNLQFNQVNGAAQALQTVGEEIIQHPSLAAYLTKPVGTFNYRVISGTKRRSAHAFGIAIDFTLPNGLGTYWQWSGCKANAPCAYPQKLIQDPKLKQIVGIFEKHGFIWGGKWYHYDSVHFEYRLELLHPHCRK</sequence>
<evidence type="ECO:0000259" key="2">
    <source>
        <dbReference type="Pfam" id="PF13539"/>
    </source>
</evidence>
<dbReference type="Proteomes" id="UP000274211">
    <property type="component" value="Unassembled WGS sequence"/>
</dbReference>
<evidence type="ECO:0000313" key="4">
    <source>
        <dbReference type="Proteomes" id="UP000274211"/>
    </source>
</evidence>
<organism evidence="3 4">
    <name type="scientific">Aggregatibacter aphrophilus</name>
    <name type="common">Haemophilus aphrophilus</name>
    <dbReference type="NCBI Taxonomy" id="732"/>
    <lineage>
        <taxon>Bacteria</taxon>
        <taxon>Pseudomonadati</taxon>
        <taxon>Pseudomonadota</taxon>
        <taxon>Gammaproteobacteria</taxon>
        <taxon>Pasteurellales</taxon>
        <taxon>Pasteurellaceae</taxon>
        <taxon>Aggregatibacter</taxon>
    </lineage>
</organism>
<evidence type="ECO:0000256" key="1">
    <source>
        <dbReference type="SAM" id="SignalP"/>
    </source>
</evidence>
<proteinExistence type="predicted"/>
<evidence type="ECO:0000313" key="3">
    <source>
        <dbReference type="EMBL" id="RMW86051.1"/>
    </source>
</evidence>